<dbReference type="AlphaFoldDB" id="A0A1G5S1N3"/>
<dbReference type="PANTHER" id="PTHR30047:SF7">
    <property type="entry name" value="HIGH-AFFINITY CHOLINE TRANSPORT PROTEIN"/>
    <property type="match status" value="1"/>
</dbReference>
<evidence type="ECO:0000256" key="8">
    <source>
        <dbReference type="SAM" id="Phobius"/>
    </source>
</evidence>
<feature type="transmembrane region" description="Helical" evidence="8">
    <location>
        <begin position="243"/>
        <end position="263"/>
    </location>
</feature>
<proteinExistence type="inferred from homology"/>
<dbReference type="STRING" id="1120920.SAMN03080599_02153"/>
<comment type="subcellular location">
    <subcellularLocation>
        <location evidence="1">Cell membrane</location>
        <topology evidence="1">Multi-pass membrane protein</topology>
    </subcellularLocation>
</comment>
<feature type="transmembrane region" description="Helical" evidence="8">
    <location>
        <begin position="207"/>
        <end position="231"/>
    </location>
</feature>
<feature type="transmembrane region" description="Helical" evidence="8">
    <location>
        <begin position="20"/>
        <end position="37"/>
    </location>
</feature>
<feature type="transmembrane region" description="Helical" evidence="8">
    <location>
        <begin position="364"/>
        <end position="385"/>
    </location>
</feature>
<feature type="transmembrane region" description="Helical" evidence="8">
    <location>
        <begin position="333"/>
        <end position="352"/>
    </location>
</feature>
<keyword evidence="6 8" id="KW-1133">Transmembrane helix</keyword>
<dbReference type="GO" id="GO:0005886">
    <property type="term" value="C:plasma membrane"/>
    <property type="evidence" value="ECO:0007669"/>
    <property type="project" value="UniProtKB-SubCell"/>
</dbReference>
<dbReference type="Pfam" id="PF02028">
    <property type="entry name" value="BCCT"/>
    <property type="match status" value="1"/>
</dbReference>
<keyword evidence="4" id="KW-1003">Cell membrane</keyword>
<sequence length="521" mass="56697">MSVESVIEQKVKKQGIRKGVFWPSILVVGGAAILGTVNNALLTEVALNNFLFSLRTFGWLYQIISIVALILVSIITFSKLGKIRFGGDDAKPKYSFMTWFAMALTGGIATGVVTYGANEPIIYFGSIYGEMAQTGIEPGTATAAIFSIARSFYNWTFIPYAMYSLCGLVIAYVYFNRKQSLSVTASLVPLFGEKVTKGIWANIIDTLSLLAIALGLASSLGAGLALVGSGVESAFGIEQGPMVWLVLTLIITATFTLSSLLGIDKGIKHLSDINAKVFYVLLGILIVVGPTLYMLKMSTAGLSMWLQNFWGWGLDAGEVGGEALVMWWTLYDWAIWIAYAPLMGIFLAIISYGRTIREFMMINWILPSVFSIVWFGVWGSTALYWQQEGQLDLISTIQGNGAVSGLWAFLAHMPLGMIFIPIVMITLILSFSTAADSMTRTIASLCTENMKHDEEPPTWQKLVWGLSIGSIAFFMVAYAGGAQGVDGVKYLAAAGGTTVLFIFVLQVISAIKMFFIDEIVK</sequence>
<evidence type="ECO:0000256" key="1">
    <source>
        <dbReference type="ARBA" id="ARBA00004651"/>
    </source>
</evidence>
<evidence type="ECO:0000256" key="7">
    <source>
        <dbReference type="ARBA" id="ARBA00023136"/>
    </source>
</evidence>
<dbReference type="EMBL" id="FMWL01000011">
    <property type="protein sequence ID" value="SCZ80206.1"/>
    <property type="molecule type" value="Genomic_DNA"/>
</dbReference>
<keyword evidence="7 8" id="KW-0472">Membrane</keyword>
<evidence type="ECO:0000256" key="6">
    <source>
        <dbReference type="ARBA" id="ARBA00022989"/>
    </source>
</evidence>
<evidence type="ECO:0000256" key="4">
    <source>
        <dbReference type="ARBA" id="ARBA00022475"/>
    </source>
</evidence>
<dbReference type="Proteomes" id="UP000199208">
    <property type="component" value="Unassembled WGS sequence"/>
</dbReference>
<comment type="similarity">
    <text evidence="2">Belongs to the BCCT transporter (TC 2.A.15) family.</text>
</comment>
<protein>
    <submittedName>
        <fullName evidence="9">BCCT, betaine/carnitine/choline family transporter</fullName>
    </submittedName>
</protein>
<evidence type="ECO:0000256" key="2">
    <source>
        <dbReference type="ARBA" id="ARBA00005658"/>
    </source>
</evidence>
<organism evidence="9 10">
    <name type="scientific">Acidaminobacter hydrogenoformans DSM 2784</name>
    <dbReference type="NCBI Taxonomy" id="1120920"/>
    <lineage>
        <taxon>Bacteria</taxon>
        <taxon>Bacillati</taxon>
        <taxon>Bacillota</taxon>
        <taxon>Clostridia</taxon>
        <taxon>Peptostreptococcales</taxon>
        <taxon>Acidaminobacteraceae</taxon>
        <taxon>Acidaminobacter</taxon>
    </lineage>
</organism>
<feature type="transmembrane region" description="Helical" evidence="8">
    <location>
        <begin position="57"/>
        <end position="77"/>
    </location>
</feature>
<dbReference type="PANTHER" id="PTHR30047">
    <property type="entry name" value="HIGH-AFFINITY CHOLINE TRANSPORT PROTEIN-RELATED"/>
    <property type="match status" value="1"/>
</dbReference>
<evidence type="ECO:0000313" key="10">
    <source>
        <dbReference type="Proteomes" id="UP000199208"/>
    </source>
</evidence>
<feature type="transmembrane region" description="Helical" evidence="8">
    <location>
        <begin position="405"/>
        <end position="431"/>
    </location>
</feature>
<feature type="transmembrane region" description="Helical" evidence="8">
    <location>
        <begin position="157"/>
        <end position="175"/>
    </location>
</feature>
<dbReference type="OrthoDB" id="9775735at2"/>
<keyword evidence="10" id="KW-1185">Reference proteome</keyword>
<feature type="transmembrane region" description="Helical" evidence="8">
    <location>
        <begin position="275"/>
        <end position="295"/>
    </location>
</feature>
<feature type="transmembrane region" description="Helical" evidence="8">
    <location>
        <begin position="98"/>
        <end position="117"/>
    </location>
</feature>
<dbReference type="GO" id="GO:0022857">
    <property type="term" value="F:transmembrane transporter activity"/>
    <property type="evidence" value="ECO:0007669"/>
    <property type="project" value="InterPro"/>
</dbReference>
<keyword evidence="3" id="KW-0813">Transport</keyword>
<gene>
    <name evidence="9" type="ORF">SAMN03080599_02153</name>
</gene>
<evidence type="ECO:0000256" key="3">
    <source>
        <dbReference type="ARBA" id="ARBA00022448"/>
    </source>
</evidence>
<feature type="transmembrane region" description="Helical" evidence="8">
    <location>
        <begin position="462"/>
        <end position="480"/>
    </location>
</feature>
<dbReference type="RefSeq" id="WP_092591353.1">
    <property type="nucleotide sequence ID" value="NZ_FMWL01000011.1"/>
</dbReference>
<keyword evidence="5 8" id="KW-0812">Transmembrane</keyword>
<feature type="transmembrane region" description="Helical" evidence="8">
    <location>
        <begin position="492"/>
        <end position="515"/>
    </location>
</feature>
<accession>A0A1G5S1N3</accession>
<evidence type="ECO:0000313" key="9">
    <source>
        <dbReference type="EMBL" id="SCZ80206.1"/>
    </source>
</evidence>
<reference evidence="9 10" key="1">
    <citation type="submission" date="2016-10" db="EMBL/GenBank/DDBJ databases">
        <authorList>
            <person name="de Groot N.N."/>
        </authorList>
    </citation>
    <scope>NUCLEOTIDE SEQUENCE [LARGE SCALE GENOMIC DNA]</scope>
    <source>
        <strain evidence="9 10">DSM 2784</strain>
    </source>
</reference>
<name>A0A1G5S1N3_9FIRM</name>
<evidence type="ECO:0000256" key="5">
    <source>
        <dbReference type="ARBA" id="ARBA00022692"/>
    </source>
</evidence>
<dbReference type="InterPro" id="IPR000060">
    <property type="entry name" value="BCCT_transptr"/>
</dbReference>